<protein>
    <recommendedName>
        <fullName evidence="3">Four helix bundle protein</fullName>
    </recommendedName>
</protein>
<dbReference type="EMBL" id="CP001712">
    <property type="protein sequence ID" value="EAR14870.1"/>
    <property type="molecule type" value="Genomic_DNA"/>
</dbReference>
<dbReference type="eggNOG" id="ENOG5030U5C">
    <property type="taxonomic scope" value="Bacteria"/>
</dbReference>
<proteinExistence type="predicted"/>
<dbReference type="RefSeq" id="WP_015754191.1">
    <property type="nucleotide sequence ID" value="NC_013222.1"/>
</dbReference>
<dbReference type="Proteomes" id="UP000009049">
    <property type="component" value="Chromosome"/>
</dbReference>
<name>A4CMH8_ROBBH</name>
<keyword evidence="2" id="KW-1185">Reference proteome</keyword>
<dbReference type="OrthoDB" id="1443689at2"/>
<organism evidence="1 2">
    <name type="scientific">Robiginitalea biformata (strain ATCC BAA-864 / DSM 15991 / KCTC 12146 / HTCC2501)</name>
    <dbReference type="NCBI Taxonomy" id="313596"/>
    <lineage>
        <taxon>Bacteria</taxon>
        <taxon>Pseudomonadati</taxon>
        <taxon>Bacteroidota</taxon>
        <taxon>Flavobacteriia</taxon>
        <taxon>Flavobacteriales</taxon>
        <taxon>Flavobacteriaceae</taxon>
        <taxon>Robiginitalea</taxon>
    </lineage>
</organism>
<sequence length="129" mass="15074">MSYERIAKLPVYRQAVALRTMSREIASFVTHNKDLLTLGHSNSLRDHIADSLLTDAILIPQHIARAENSSSLAIRQRSVHFINVMTRNLYAYCKGLEKDGVREREYLDLLRKEVKRFRQSFKKWRKSVS</sequence>
<accession>A4CMH8</accession>
<dbReference type="STRING" id="313596.RB2501_11107"/>
<evidence type="ECO:0000313" key="1">
    <source>
        <dbReference type="EMBL" id="EAR14870.1"/>
    </source>
</evidence>
<dbReference type="KEGG" id="rbi:RB2501_11107"/>
<gene>
    <name evidence="1" type="ordered locus">RB2501_11107</name>
</gene>
<dbReference type="HOGENOM" id="CLU_157194_0_0_10"/>
<evidence type="ECO:0000313" key="2">
    <source>
        <dbReference type="Proteomes" id="UP000009049"/>
    </source>
</evidence>
<dbReference type="AlphaFoldDB" id="A4CMH8"/>
<reference evidence="1 2" key="1">
    <citation type="journal article" date="2009" name="J. Bacteriol.">
        <title>Complete genome sequence of Robiginitalea biformata HTCC2501.</title>
        <authorList>
            <person name="Oh H.M."/>
            <person name="Giovannoni S.J."/>
            <person name="Lee K."/>
            <person name="Ferriera S."/>
            <person name="Johnson J."/>
            <person name="Cho J.C."/>
        </authorList>
    </citation>
    <scope>NUCLEOTIDE SEQUENCE [LARGE SCALE GENOMIC DNA]</scope>
    <source>
        <strain evidence="2">ATCC BAA-864 / HTCC2501 / KCTC 12146</strain>
    </source>
</reference>
<evidence type="ECO:0008006" key="3">
    <source>
        <dbReference type="Google" id="ProtNLM"/>
    </source>
</evidence>